<reference evidence="2" key="1">
    <citation type="submission" date="2023-07" db="EMBL/GenBank/DDBJ databases">
        <title>draft genome sequence of fig (Ficus carica).</title>
        <authorList>
            <person name="Takahashi T."/>
            <person name="Nishimura K."/>
        </authorList>
    </citation>
    <scope>NUCLEOTIDE SEQUENCE</scope>
</reference>
<proteinExistence type="predicted"/>
<evidence type="ECO:0000313" key="3">
    <source>
        <dbReference type="Proteomes" id="UP001187192"/>
    </source>
</evidence>
<feature type="region of interest" description="Disordered" evidence="1">
    <location>
        <begin position="263"/>
        <end position="320"/>
    </location>
</feature>
<dbReference type="EMBL" id="BTGU01002900">
    <property type="protein sequence ID" value="GMN23221.1"/>
    <property type="molecule type" value="Genomic_DNA"/>
</dbReference>
<dbReference type="AlphaFoldDB" id="A0AA87Z7V4"/>
<feature type="compositionally biased region" description="Acidic residues" evidence="1">
    <location>
        <begin position="300"/>
        <end position="320"/>
    </location>
</feature>
<organism evidence="2 3">
    <name type="scientific">Ficus carica</name>
    <name type="common">Common fig</name>
    <dbReference type="NCBI Taxonomy" id="3494"/>
    <lineage>
        <taxon>Eukaryota</taxon>
        <taxon>Viridiplantae</taxon>
        <taxon>Streptophyta</taxon>
        <taxon>Embryophyta</taxon>
        <taxon>Tracheophyta</taxon>
        <taxon>Spermatophyta</taxon>
        <taxon>Magnoliopsida</taxon>
        <taxon>eudicotyledons</taxon>
        <taxon>Gunneridae</taxon>
        <taxon>Pentapetalae</taxon>
        <taxon>rosids</taxon>
        <taxon>fabids</taxon>
        <taxon>Rosales</taxon>
        <taxon>Moraceae</taxon>
        <taxon>Ficeae</taxon>
        <taxon>Ficus</taxon>
    </lineage>
</organism>
<accession>A0AA87Z7V4</accession>
<protein>
    <recommendedName>
        <fullName evidence="4">Retrotransposon gag domain-containing protein</fullName>
    </recommendedName>
</protein>
<name>A0AA87Z7V4_FICCA</name>
<sequence>MDPDRVEEDRDAAASFYESHPLILDGTRRTVSLAAWLYDMELIFRICHIEARLQVSLASRCLAADARLWWMTLGERAIPDRTWAHFRTLVTARFGPILDEGADGPYRDPEIYRAIHLERYLSYVADWHAYPQESMGHYCRRFQEAMLPHIPQDIASPGLQALVILRNGLPPQIRQYVAEPMLAMTVGDMIAYILEAEMVAHAMQADAYVVDHPVPADDAGLGEPQYEVGPIFPEDPIPAVPVQEVPAHEAEDQIDAEDAADDIVAPKDPPADPPIVDISSDDEDEDMDQEPEPEPGNWVEDVDDLDDDPEEILFDDDDWDVDSDASSVVTIEIIV</sequence>
<evidence type="ECO:0000256" key="1">
    <source>
        <dbReference type="SAM" id="MobiDB-lite"/>
    </source>
</evidence>
<comment type="caution">
    <text evidence="2">The sequence shown here is derived from an EMBL/GenBank/DDBJ whole genome shotgun (WGS) entry which is preliminary data.</text>
</comment>
<feature type="compositionally biased region" description="Acidic residues" evidence="1">
    <location>
        <begin position="279"/>
        <end position="293"/>
    </location>
</feature>
<gene>
    <name evidence="2" type="ORF">TIFTF001_043655</name>
</gene>
<evidence type="ECO:0000313" key="2">
    <source>
        <dbReference type="EMBL" id="GMN23221.1"/>
    </source>
</evidence>
<evidence type="ECO:0008006" key="4">
    <source>
        <dbReference type="Google" id="ProtNLM"/>
    </source>
</evidence>
<keyword evidence="3" id="KW-1185">Reference proteome</keyword>
<dbReference type="Proteomes" id="UP001187192">
    <property type="component" value="Unassembled WGS sequence"/>
</dbReference>